<dbReference type="InterPro" id="IPR051473">
    <property type="entry name" value="P2Ox-like"/>
</dbReference>
<dbReference type="InterPro" id="IPR007867">
    <property type="entry name" value="GMC_OxRtase_C"/>
</dbReference>
<keyword evidence="5" id="KW-0560">Oxidoreductase</keyword>
<dbReference type="Pfam" id="PF01266">
    <property type="entry name" value="DAO"/>
    <property type="match status" value="1"/>
</dbReference>
<reference evidence="8 9" key="1">
    <citation type="submission" date="2019-01" db="EMBL/GenBank/DDBJ databases">
        <authorList>
            <person name="Chen W.-M."/>
        </authorList>
    </citation>
    <scope>NUCLEOTIDE SEQUENCE [LARGE SCALE GENOMIC DNA]</scope>
    <source>
        <strain evidence="8 9">CCP-7</strain>
    </source>
</reference>
<feature type="domain" description="Glucose-methanol-choline oxidoreductase C-terminal" evidence="7">
    <location>
        <begin position="381"/>
        <end position="514"/>
    </location>
</feature>
<dbReference type="EMBL" id="SACN01000001">
    <property type="protein sequence ID" value="RVT94882.1"/>
    <property type="molecule type" value="Genomic_DNA"/>
</dbReference>
<evidence type="ECO:0000256" key="5">
    <source>
        <dbReference type="ARBA" id="ARBA00023002"/>
    </source>
</evidence>
<dbReference type="SUPFAM" id="SSF51905">
    <property type="entry name" value="FAD/NAD(P)-binding domain"/>
    <property type="match status" value="1"/>
</dbReference>
<accession>A0A437MB70</accession>
<proteinExistence type="inferred from homology"/>
<dbReference type="Proteomes" id="UP000282971">
    <property type="component" value="Unassembled WGS sequence"/>
</dbReference>
<evidence type="ECO:0000256" key="3">
    <source>
        <dbReference type="ARBA" id="ARBA00022630"/>
    </source>
</evidence>
<dbReference type="PANTHER" id="PTHR42784">
    <property type="entry name" value="PYRANOSE 2-OXIDASE"/>
    <property type="match status" value="1"/>
</dbReference>
<keyword evidence="9" id="KW-1185">Reference proteome</keyword>
<evidence type="ECO:0000259" key="6">
    <source>
        <dbReference type="Pfam" id="PF01266"/>
    </source>
</evidence>
<dbReference type="InterPro" id="IPR006076">
    <property type="entry name" value="FAD-dep_OxRdtase"/>
</dbReference>
<comment type="cofactor">
    <cofactor evidence="1">
        <name>FAD</name>
        <dbReference type="ChEBI" id="CHEBI:57692"/>
    </cofactor>
</comment>
<evidence type="ECO:0000259" key="7">
    <source>
        <dbReference type="Pfam" id="PF05199"/>
    </source>
</evidence>
<name>A0A437MB70_9SPHN</name>
<evidence type="ECO:0000256" key="4">
    <source>
        <dbReference type="ARBA" id="ARBA00022827"/>
    </source>
</evidence>
<dbReference type="OrthoDB" id="9798604at2"/>
<dbReference type="InterPro" id="IPR036188">
    <property type="entry name" value="FAD/NAD-bd_sf"/>
</dbReference>
<protein>
    <submittedName>
        <fullName evidence="8">GMC family oxidoreductase</fullName>
    </submittedName>
</protein>
<dbReference type="RefSeq" id="WP_127744458.1">
    <property type="nucleotide sequence ID" value="NZ_SACN01000001.1"/>
</dbReference>
<keyword evidence="4" id="KW-0274">FAD</keyword>
<feature type="domain" description="FAD dependent oxidoreductase" evidence="6">
    <location>
        <begin position="16"/>
        <end position="222"/>
    </location>
</feature>
<evidence type="ECO:0000256" key="2">
    <source>
        <dbReference type="ARBA" id="ARBA00010790"/>
    </source>
</evidence>
<comment type="similarity">
    <text evidence="2">Belongs to the GMC oxidoreductase family.</text>
</comment>
<dbReference type="Pfam" id="PF05199">
    <property type="entry name" value="GMC_oxred_C"/>
    <property type="match status" value="1"/>
</dbReference>
<evidence type="ECO:0000313" key="9">
    <source>
        <dbReference type="Proteomes" id="UP000282971"/>
    </source>
</evidence>
<dbReference type="AlphaFoldDB" id="A0A437MB70"/>
<organism evidence="8 9">
    <name type="scientific">Sphingomonas crocodyli</name>
    <dbReference type="NCBI Taxonomy" id="1979270"/>
    <lineage>
        <taxon>Bacteria</taxon>
        <taxon>Pseudomonadati</taxon>
        <taxon>Pseudomonadota</taxon>
        <taxon>Alphaproteobacteria</taxon>
        <taxon>Sphingomonadales</taxon>
        <taxon>Sphingomonadaceae</taxon>
        <taxon>Sphingomonas</taxon>
    </lineage>
</organism>
<comment type="caution">
    <text evidence="8">The sequence shown here is derived from an EMBL/GenBank/DDBJ whole genome shotgun (WGS) entry which is preliminary data.</text>
</comment>
<dbReference type="Gene3D" id="3.50.50.60">
    <property type="entry name" value="FAD/NAD(P)-binding domain"/>
    <property type="match status" value="2"/>
</dbReference>
<dbReference type="PANTHER" id="PTHR42784:SF1">
    <property type="entry name" value="PYRANOSE 2-OXIDASE"/>
    <property type="match status" value="1"/>
</dbReference>
<evidence type="ECO:0000256" key="1">
    <source>
        <dbReference type="ARBA" id="ARBA00001974"/>
    </source>
</evidence>
<dbReference type="GO" id="GO:0016614">
    <property type="term" value="F:oxidoreductase activity, acting on CH-OH group of donors"/>
    <property type="evidence" value="ECO:0007669"/>
    <property type="project" value="InterPro"/>
</dbReference>
<sequence>MHIDLVSADLPPIHSDVAIIGAGAAGLTLARRFLSAGLSIVLIESGGLDYERETAALNDGANIGQEYYPLEDARLRFFGGTTAIWGGRVAKLDPIDFEKRAWVPHSGWPIGHEDIAPYYREARRALGLRDAPPVDRSPHMPGFDADNLVTPYWSFDEMFDRFSFARSRDVVDHRNATVLTHATVREIVADPAGKAIDRLDIVAPGGRRTQVHARAFVLAAGGIENPRLLLASQSVQRQGLGNGHDQVGRYFMEHPHARGGRVVDGAVWSLLAAFAKREADGETIAPMIAPSPALQAREGLLNSSLTIAPRRPAHGSQPIAMRAYNHAKHNAAPTQTGRRMWRTVKQVVGAAQRVSDPLRPWVLNRLGISDVALVVRAEQAPNPDSRVLLGSDRDATGMQRATLDWRTTALDVDSVGGLVDALGGELARLGLGRVERAAWLSDAEKAWVSDPLISVHPIGGYHHIGTTRMSADPRHGVTDGDTRVHGIANLYVAGSSLFPTSGWANPTLTIIALAMRTADHVAGVLGREQPDFCYAEAAE</sequence>
<keyword evidence="3" id="KW-0285">Flavoprotein</keyword>
<evidence type="ECO:0000313" key="8">
    <source>
        <dbReference type="EMBL" id="RVT94882.1"/>
    </source>
</evidence>
<gene>
    <name evidence="8" type="ORF">EOD43_14055</name>
</gene>